<evidence type="ECO:0000256" key="4">
    <source>
        <dbReference type="ARBA" id="ARBA00022692"/>
    </source>
</evidence>
<dbReference type="RefSeq" id="WP_089752754.1">
    <property type="nucleotide sequence ID" value="NZ_FOOG01000027.1"/>
</dbReference>
<dbReference type="AlphaFoldDB" id="A0A1I2Q0S4"/>
<feature type="transmembrane region" description="Helical" evidence="7">
    <location>
        <begin position="125"/>
        <end position="144"/>
    </location>
</feature>
<dbReference type="GO" id="GO:0005886">
    <property type="term" value="C:plasma membrane"/>
    <property type="evidence" value="ECO:0007669"/>
    <property type="project" value="UniProtKB-SubCell"/>
</dbReference>
<evidence type="ECO:0000256" key="2">
    <source>
        <dbReference type="ARBA" id="ARBA00007977"/>
    </source>
</evidence>
<dbReference type="EMBL" id="FOOG01000027">
    <property type="protein sequence ID" value="SFG19436.1"/>
    <property type="molecule type" value="Genomic_DNA"/>
</dbReference>
<feature type="transmembrane region" description="Helical" evidence="7">
    <location>
        <begin position="250"/>
        <end position="269"/>
    </location>
</feature>
<sequence>MKHFSGSISLRPLLTGMGFTAILAGAGFLLSSLPLIRQIGPLAAAILLAVLYRHFFGYPERIRQGVQFSAKKLLRLAIILFGLKLNISVILSEGLPLLLRDAVVIGFSIGIMILLARLTKADTSLSLLLGIGTGVCGASAIAAVSPILKAKEEDTAVSAGIISIIGTLFAIGYTLIRPLLPLDMEAYGMWAGLSLHEVAHVALAGAPAGESGLGMALLAKLGRVFLLVPLSLILVWIMNKKGNKDSETSIAFPWFLLGFIGMSLFGSYIEGNWFTIPSAVLDGVSFGTTFILTMAMVGLGLSVSLEDVRSKALKPMLLMIITSVLLSLLTYWII</sequence>
<feature type="transmembrane region" description="Helical" evidence="7">
    <location>
        <begin position="97"/>
        <end position="118"/>
    </location>
</feature>
<evidence type="ECO:0000256" key="5">
    <source>
        <dbReference type="ARBA" id="ARBA00022989"/>
    </source>
</evidence>
<dbReference type="PANTHER" id="PTHR30106:SF2">
    <property type="entry name" value="UPF0324 INNER MEMBRANE PROTEIN YEIH"/>
    <property type="match status" value="1"/>
</dbReference>
<evidence type="ECO:0000256" key="7">
    <source>
        <dbReference type="SAM" id="Phobius"/>
    </source>
</evidence>
<dbReference type="PANTHER" id="PTHR30106">
    <property type="entry name" value="INNER MEMBRANE PROTEIN YEIH-RELATED"/>
    <property type="match status" value="1"/>
</dbReference>
<feature type="transmembrane region" description="Helical" evidence="7">
    <location>
        <begin position="188"/>
        <end position="209"/>
    </location>
</feature>
<feature type="transmembrane region" description="Helical" evidence="7">
    <location>
        <begin position="156"/>
        <end position="176"/>
    </location>
</feature>
<evidence type="ECO:0000256" key="1">
    <source>
        <dbReference type="ARBA" id="ARBA00004651"/>
    </source>
</evidence>
<keyword evidence="6 7" id="KW-0472">Membrane</keyword>
<feature type="transmembrane region" description="Helical" evidence="7">
    <location>
        <begin position="284"/>
        <end position="304"/>
    </location>
</feature>
<dbReference type="InterPro" id="IPR018383">
    <property type="entry name" value="UPF0324_pro"/>
</dbReference>
<feature type="transmembrane region" description="Helical" evidence="7">
    <location>
        <begin position="12"/>
        <end position="29"/>
    </location>
</feature>
<keyword evidence="3" id="KW-1003">Cell membrane</keyword>
<keyword evidence="9" id="KW-1185">Reference proteome</keyword>
<reference evidence="9" key="1">
    <citation type="submission" date="2016-10" db="EMBL/GenBank/DDBJ databases">
        <authorList>
            <person name="Varghese N."/>
            <person name="Submissions S."/>
        </authorList>
    </citation>
    <scope>NUCLEOTIDE SEQUENCE [LARGE SCALE GENOMIC DNA]</scope>
    <source>
        <strain evidence="9">FP5</strain>
    </source>
</reference>
<evidence type="ECO:0000313" key="9">
    <source>
        <dbReference type="Proteomes" id="UP000198897"/>
    </source>
</evidence>
<gene>
    <name evidence="8" type="ORF">SAMN05216353_12752</name>
</gene>
<feature type="transmembrane region" description="Helical" evidence="7">
    <location>
        <begin position="221"/>
        <end position="238"/>
    </location>
</feature>
<dbReference type="Proteomes" id="UP000198897">
    <property type="component" value="Unassembled WGS sequence"/>
</dbReference>
<comment type="similarity">
    <text evidence="2">Belongs to the UPF0324 family.</text>
</comment>
<accession>A0A1I2Q0S4</accession>
<evidence type="ECO:0000256" key="6">
    <source>
        <dbReference type="ARBA" id="ARBA00023136"/>
    </source>
</evidence>
<feature type="transmembrane region" description="Helical" evidence="7">
    <location>
        <begin position="35"/>
        <end position="52"/>
    </location>
</feature>
<comment type="subcellular location">
    <subcellularLocation>
        <location evidence="1">Cell membrane</location>
        <topology evidence="1">Multi-pass membrane protein</topology>
    </subcellularLocation>
</comment>
<organism evidence="8 9">
    <name type="scientific">Halobacillus alkaliphilus</name>
    <dbReference type="NCBI Taxonomy" id="396056"/>
    <lineage>
        <taxon>Bacteria</taxon>
        <taxon>Bacillati</taxon>
        <taxon>Bacillota</taxon>
        <taxon>Bacilli</taxon>
        <taxon>Bacillales</taxon>
        <taxon>Bacillaceae</taxon>
        <taxon>Halobacillus</taxon>
    </lineage>
</organism>
<keyword evidence="5 7" id="KW-1133">Transmembrane helix</keyword>
<feature type="transmembrane region" description="Helical" evidence="7">
    <location>
        <begin position="73"/>
        <end position="91"/>
    </location>
</feature>
<protein>
    <submittedName>
        <fullName evidence="8">Conserved hypothetical integral membrane protein</fullName>
    </submittedName>
</protein>
<evidence type="ECO:0000256" key="3">
    <source>
        <dbReference type="ARBA" id="ARBA00022475"/>
    </source>
</evidence>
<name>A0A1I2Q0S4_9BACI</name>
<proteinExistence type="inferred from homology"/>
<dbReference type="OrthoDB" id="9811391at2"/>
<feature type="transmembrane region" description="Helical" evidence="7">
    <location>
        <begin position="316"/>
        <end position="333"/>
    </location>
</feature>
<evidence type="ECO:0000313" key="8">
    <source>
        <dbReference type="EMBL" id="SFG19436.1"/>
    </source>
</evidence>
<dbReference type="Pfam" id="PF03601">
    <property type="entry name" value="Cons_hypoth698"/>
    <property type="match status" value="1"/>
</dbReference>
<keyword evidence="4 7" id="KW-0812">Transmembrane</keyword>